<comment type="pathway">
    <text evidence="9">Glycolipid biosynthesis; KDO(2)-lipid A biosynthesis; KDO(2)-lipid A from CMP-3-deoxy-D-manno-octulosonate and lipid IV(A): step 3/4.</text>
</comment>
<evidence type="ECO:0000256" key="8">
    <source>
        <dbReference type="ARBA" id="ARBA00023315"/>
    </source>
</evidence>
<dbReference type="HAMAP" id="MF_01942">
    <property type="entry name" value="Lipid_A_LpxL_LpxP"/>
    <property type="match status" value="1"/>
</dbReference>
<comment type="caution">
    <text evidence="9">Lacks conserved residue(s) required for the propagation of feature annotation.</text>
</comment>
<protein>
    <recommendedName>
        <fullName evidence="9">Lipid A biosynthesis acyltransferase</fullName>
        <ecNumber evidence="9">2.3.1.241</ecNumber>
    </recommendedName>
    <alternativeName>
        <fullName evidence="9">Kdo(2)-lipid IV(A) acyltransferase</fullName>
    </alternativeName>
</protein>
<dbReference type="Pfam" id="PF03279">
    <property type="entry name" value="Lip_A_acyltrans"/>
    <property type="match status" value="1"/>
</dbReference>
<reference evidence="11 12" key="1">
    <citation type="submission" date="2018-04" db="EMBL/GenBank/DDBJ databases">
        <title>Genomic Encyclopedia of Archaeal and Bacterial Type Strains, Phase II (KMG-II): from individual species to whole genera.</title>
        <authorList>
            <person name="Goeker M."/>
        </authorList>
    </citation>
    <scope>NUCLEOTIDE SEQUENCE [LARGE SCALE GENOMIC DNA]</scope>
    <source>
        <strain evidence="11 12">DSM 5822</strain>
    </source>
</reference>
<sequence>MKSPVFTWHLLMPRYWPIWLCVIPLFYLLSRLPWSVQHRLGTALGRFIYKVIGQRRRDTETNLALCFPEKSAEERQWMAEDVFVQGGIALFETANAWFKPKTYYHRKVTIEGLHLLQAAQAEGKGVLLLGAHYSFVDLCGLLAIIFFQVDTVYRPQNNKALEYFIVKRRLRIYDYQIDHDNMRLLIKALKENHVVWYTPDQDFGLKQGVFAPFFGIQAATLTAPRRLQKINDSVVMFIHFRRHPTLEQYEILITPPLADYPTDDVVADATRVNQQLETLIRRSPTQYMWFHRRFKTRPDGEAMPYPKKKRHLKQELAEAATQTKENQ</sequence>
<accession>A0A2T5J0Y2</accession>
<dbReference type="InterPro" id="IPR011920">
    <property type="entry name" value="Lipid_A_LpxL_LpxP"/>
</dbReference>
<keyword evidence="7 9" id="KW-0472">Membrane</keyword>
<evidence type="ECO:0000313" key="11">
    <source>
        <dbReference type="EMBL" id="PTQ90023.1"/>
    </source>
</evidence>
<feature type="transmembrane region" description="Helical" evidence="9">
    <location>
        <begin position="12"/>
        <end position="29"/>
    </location>
</feature>
<evidence type="ECO:0000256" key="4">
    <source>
        <dbReference type="ARBA" id="ARBA00022692"/>
    </source>
</evidence>
<dbReference type="GO" id="GO:0009103">
    <property type="term" value="P:lipopolysaccharide biosynthetic process"/>
    <property type="evidence" value="ECO:0007669"/>
    <property type="project" value="UniProtKB-UniRule"/>
</dbReference>
<proteinExistence type="inferred from homology"/>
<dbReference type="PANTHER" id="PTHR30606">
    <property type="entry name" value="LIPID A BIOSYNTHESIS LAUROYL ACYLTRANSFERASE"/>
    <property type="match status" value="1"/>
</dbReference>
<keyword evidence="4 9" id="KW-0812">Transmembrane</keyword>
<dbReference type="GO" id="GO:0009245">
    <property type="term" value="P:lipid A biosynthetic process"/>
    <property type="evidence" value="ECO:0007669"/>
    <property type="project" value="InterPro"/>
</dbReference>
<dbReference type="OrthoDB" id="9801955at2"/>
<comment type="subcellular location">
    <subcellularLocation>
        <location evidence="9">Cell inner membrane</location>
        <topology evidence="9">Single-pass membrane protein</topology>
    </subcellularLocation>
</comment>
<evidence type="ECO:0000256" key="1">
    <source>
        <dbReference type="ARBA" id="ARBA00022475"/>
    </source>
</evidence>
<comment type="function">
    <text evidence="9">Catalyzes the transfer of an acyl chain from an acyl-[acyl-carrier-protein] (ACP) to a Kdo(2)-lipid IV(A) to form a Kdo(2)-(acyl)-lipid IV(A).</text>
</comment>
<dbReference type="PANTHER" id="PTHR30606:SF9">
    <property type="entry name" value="LIPID A BIOSYNTHESIS LAUROYLTRANSFERASE"/>
    <property type="match status" value="1"/>
</dbReference>
<keyword evidence="5 9" id="KW-0448">Lipopolysaccharide biosynthesis</keyword>
<dbReference type="GO" id="GO:0005886">
    <property type="term" value="C:plasma membrane"/>
    <property type="evidence" value="ECO:0007669"/>
    <property type="project" value="UniProtKB-SubCell"/>
</dbReference>
<comment type="caution">
    <text evidence="11">The sequence shown here is derived from an EMBL/GenBank/DDBJ whole genome shotgun (WGS) entry which is preliminary data.</text>
</comment>
<feature type="region of interest" description="Disordered" evidence="10">
    <location>
        <begin position="299"/>
        <end position="327"/>
    </location>
</feature>
<evidence type="ECO:0000256" key="2">
    <source>
        <dbReference type="ARBA" id="ARBA00022519"/>
    </source>
</evidence>
<dbReference type="UniPathway" id="UPA00360">
    <property type="reaction ID" value="UER00485"/>
</dbReference>
<dbReference type="EMBL" id="QAON01000004">
    <property type="protein sequence ID" value="PTQ90023.1"/>
    <property type="molecule type" value="Genomic_DNA"/>
</dbReference>
<evidence type="ECO:0000256" key="7">
    <source>
        <dbReference type="ARBA" id="ARBA00023136"/>
    </source>
</evidence>
<evidence type="ECO:0000313" key="12">
    <source>
        <dbReference type="Proteomes" id="UP000244223"/>
    </source>
</evidence>
<keyword evidence="1 9" id="KW-1003">Cell membrane</keyword>
<name>A0A2T5J0Y2_9GAMM</name>
<dbReference type="GO" id="GO:0036104">
    <property type="term" value="P:Kdo2-lipid A biosynthetic process"/>
    <property type="evidence" value="ECO:0007669"/>
    <property type="project" value="UniProtKB-UniRule"/>
</dbReference>
<dbReference type="NCBIfam" id="TIGR02207">
    <property type="entry name" value="lipid_A_htrB"/>
    <property type="match status" value="1"/>
</dbReference>
<dbReference type="RefSeq" id="WP_107865027.1">
    <property type="nucleotide sequence ID" value="NZ_QAON01000004.1"/>
</dbReference>
<dbReference type="InterPro" id="IPR004960">
    <property type="entry name" value="LipA_acyltrans"/>
</dbReference>
<evidence type="ECO:0000256" key="5">
    <source>
        <dbReference type="ARBA" id="ARBA00022985"/>
    </source>
</evidence>
<comment type="pathway">
    <text evidence="9">Bacterial outer membrane biogenesis; lipopolysaccharide biosynthesis.</text>
</comment>
<keyword evidence="2 9" id="KW-0997">Cell inner membrane</keyword>
<feature type="short sequence motif" description="HXXXXD motif" evidence="9">
    <location>
        <begin position="132"/>
        <end position="137"/>
    </location>
</feature>
<dbReference type="Proteomes" id="UP000244223">
    <property type="component" value="Unassembled WGS sequence"/>
</dbReference>
<keyword evidence="8 9" id="KW-0012">Acyltransferase</keyword>
<evidence type="ECO:0000256" key="10">
    <source>
        <dbReference type="SAM" id="MobiDB-lite"/>
    </source>
</evidence>
<keyword evidence="6 9" id="KW-1133">Transmembrane helix</keyword>
<comment type="similarity">
    <text evidence="9">Belongs to the LpxL/LpxM/LpxP family.</text>
</comment>
<gene>
    <name evidence="9" type="primary">lpxL</name>
    <name evidence="11" type="ORF">C8N29_10461</name>
</gene>
<dbReference type="CDD" id="cd07984">
    <property type="entry name" value="LPLAT_LABLAT-like"/>
    <property type="match status" value="1"/>
</dbReference>
<feature type="transmembrane region" description="Helical" evidence="9">
    <location>
        <begin position="126"/>
        <end position="147"/>
    </location>
</feature>
<evidence type="ECO:0000256" key="9">
    <source>
        <dbReference type="HAMAP-Rule" id="MF_01942"/>
    </source>
</evidence>
<dbReference type="PIRSF" id="PIRSF026649">
    <property type="entry name" value="MsbB"/>
    <property type="match status" value="1"/>
</dbReference>
<keyword evidence="12" id="KW-1185">Reference proteome</keyword>
<dbReference type="UniPathway" id="UPA00030"/>
<dbReference type="AlphaFoldDB" id="A0A2T5J0Y2"/>
<dbReference type="EC" id="2.3.1.241" evidence="9"/>
<organism evidence="11 12">
    <name type="scientific">Agitococcus lubricus</name>
    <dbReference type="NCBI Taxonomy" id="1077255"/>
    <lineage>
        <taxon>Bacteria</taxon>
        <taxon>Pseudomonadati</taxon>
        <taxon>Pseudomonadota</taxon>
        <taxon>Gammaproteobacteria</taxon>
        <taxon>Moraxellales</taxon>
        <taxon>Moraxellaceae</taxon>
        <taxon>Agitococcus</taxon>
    </lineage>
</organism>
<dbReference type="GO" id="GO:0008913">
    <property type="term" value="F:Kdo2-lipid IVA acyltransferase activity"/>
    <property type="evidence" value="ECO:0007669"/>
    <property type="project" value="UniProtKB-EC"/>
</dbReference>
<evidence type="ECO:0000256" key="3">
    <source>
        <dbReference type="ARBA" id="ARBA00022679"/>
    </source>
</evidence>
<evidence type="ECO:0000256" key="6">
    <source>
        <dbReference type="ARBA" id="ARBA00022989"/>
    </source>
</evidence>
<comment type="catalytic activity">
    <reaction evidence="9">
        <text>an alpha-Kdo-(2-&gt;4)-alpha-Kdo-(2-&gt;6)-lipid IVA + a fatty acyl-[ACP] = an alpha-Kdo-(2-&gt;4)-alpha-Kdo-(2-&gt;6)-(acyl)-lipid IVA + holo-[ACP]</text>
        <dbReference type="Rhea" id="RHEA:69396"/>
        <dbReference type="Rhea" id="RHEA-COMP:9685"/>
        <dbReference type="Rhea" id="RHEA-COMP:14125"/>
        <dbReference type="ChEBI" id="CHEBI:64479"/>
        <dbReference type="ChEBI" id="CHEBI:138651"/>
        <dbReference type="ChEBI" id="CHEBI:176429"/>
        <dbReference type="ChEBI" id="CHEBI:176430"/>
        <dbReference type="EC" id="2.3.1.241"/>
    </reaction>
</comment>
<keyword evidence="3 9" id="KW-0808">Transferase</keyword>